<dbReference type="Proteomes" id="UP001324115">
    <property type="component" value="Unassembled WGS sequence"/>
</dbReference>
<keyword evidence="4" id="KW-0968">Cytoplasmic vesicle</keyword>
<dbReference type="AlphaFoldDB" id="A0AAN7IWM1"/>
<evidence type="ECO:0000256" key="4">
    <source>
        <dbReference type="ARBA" id="ARBA00023329"/>
    </source>
</evidence>
<evidence type="ECO:0000256" key="2">
    <source>
        <dbReference type="ARBA" id="ARBA00004555"/>
    </source>
</evidence>
<dbReference type="Pfam" id="PF07651">
    <property type="entry name" value="ANTH"/>
    <property type="match status" value="1"/>
</dbReference>
<dbReference type="GO" id="GO:0048268">
    <property type="term" value="P:clathrin coat assembly"/>
    <property type="evidence" value="ECO:0007669"/>
    <property type="project" value="InterPro"/>
</dbReference>
<evidence type="ECO:0000256" key="1">
    <source>
        <dbReference type="ARBA" id="ARBA00004132"/>
    </source>
</evidence>
<feature type="region of interest" description="Disordered" evidence="5">
    <location>
        <begin position="311"/>
        <end position="332"/>
    </location>
</feature>
<comment type="caution">
    <text evidence="7">The sequence shown here is derived from an EMBL/GenBank/DDBJ whole genome shotgun (WGS) entry which is preliminary data.</text>
</comment>
<gene>
    <name evidence="7" type="ORF">RGQ29_014809</name>
</gene>
<keyword evidence="3" id="KW-0333">Golgi apparatus</keyword>
<comment type="subcellular location">
    <subcellularLocation>
        <location evidence="1">Cytoplasmic vesicle</location>
        <location evidence="1">Clathrin-coated vesicle</location>
    </subcellularLocation>
    <subcellularLocation>
        <location evidence="2">Golgi apparatus</location>
    </subcellularLocation>
</comment>
<dbReference type="GO" id="GO:0005545">
    <property type="term" value="F:1-phosphatidylinositol binding"/>
    <property type="evidence" value="ECO:0007669"/>
    <property type="project" value="InterPro"/>
</dbReference>
<keyword evidence="8" id="KW-1185">Reference proteome</keyword>
<dbReference type="GO" id="GO:0072583">
    <property type="term" value="P:clathrin-dependent endocytosis"/>
    <property type="evidence" value="ECO:0007669"/>
    <property type="project" value="InterPro"/>
</dbReference>
<dbReference type="PROSITE" id="PS50942">
    <property type="entry name" value="ENTH"/>
    <property type="match status" value="1"/>
</dbReference>
<feature type="compositionally biased region" description="Low complexity" evidence="5">
    <location>
        <begin position="313"/>
        <end position="324"/>
    </location>
</feature>
<evidence type="ECO:0000259" key="6">
    <source>
        <dbReference type="PROSITE" id="PS50942"/>
    </source>
</evidence>
<name>A0AAN7IWM1_QUERU</name>
<proteinExistence type="predicted"/>
<dbReference type="Gene3D" id="1.25.40.90">
    <property type="match status" value="1"/>
</dbReference>
<dbReference type="GO" id="GO:0005794">
    <property type="term" value="C:Golgi apparatus"/>
    <property type="evidence" value="ECO:0007669"/>
    <property type="project" value="UniProtKB-SubCell"/>
</dbReference>
<dbReference type="PANTHER" id="PTHR22951">
    <property type="entry name" value="CLATHRIN ASSEMBLY PROTEIN"/>
    <property type="match status" value="1"/>
</dbReference>
<dbReference type="InterPro" id="IPR008942">
    <property type="entry name" value="ENTH_VHS"/>
</dbReference>
<accession>A0AAN7IWM1</accession>
<dbReference type="InterPro" id="IPR013809">
    <property type="entry name" value="ENTH"/>
</dbReference>
<organism evidence="7 8">
    <name type="scientific">Quercus rubra</name>
    <name type="common">Northern red oak</name>
    <name type="synonym">Quercus borealis</name>
    <dbReference type="NCBI Taxonomy" id="3512"/>
    <lineage>
        <taxon>Eukaryota</taxon>
        <taxon>Viridiplantae</taxon>
        <taxon>Streptophyta</taxon>
        <taxon>Embryophyta</taxon>
        <taxon>Tracheophyta</taxon>
        <taxon>Spermatophyta</taxon>
        <taxon>Magnoliopsida</taxon>
        <taxon>eudicotyledons</taxon>
        <taxon>Gunneridae</taxon>
        <taxon>Pentapetalae</taxon>
        <taxon>rosids</taxon>
        <taxon>fabids</taxon>
        <taxon>Fagales</taxon>
        <taxon>Fagaceae</taxon>
        <taxon>Quercus</taxon>
    </lineage>
</organism>
<sequence>MMRRFRQVFTALREHSHVSYAKIATVTGFCDVEFIIIKATAPDDLPLPEKCIHELLKIFSISPSSFREFSLGFTHRFSKTRCWRVALKCLLLLHRLLRSVPEDCPFRSEILWTRTNGLITLYPCHFRDDSSSASDDYTAFIRSYAQLLDEVLNCFVLDKNAEDYQDDEEVVPETLPEKMKEVGRMLQILPELQSLIDRVMDCRPTGLAARSFIVRSAMKHIIRDSFICYTMFRREIVAVLDNFFHMPYRSCISACGVYKKAAVQANQLSEFYDWCKSMGLCGSYEYPFVDQIPQILVQALETFLNGMWQMTESSSSPSPAASRSSSDEWTLTEDGDRQVALVPKEDIVGKWENFEEDNALVRNCEKEMEPLVTFDDGENVGWEALLEASVNQSCASKAQSFLFLNHTEHYYWYGNEYEYDHCQRNGQGDDTNVSWQMQIYNPNALNPFCQPYNVTSYHGLFPENNGIGRLETTALEGWKQHLNHPWKHDVQEYWETMD</sequence>
<dbReference type="PANTHER" id="PTHR22951:SF22">
    <property type="entry name" value="ENTH DOMAIN-CONTAINING PROTEIN"/>
    <property type="match status" value="1"/>
</dbReference>
<dbReference type="GO" id="GO:0030136">
    <property type="term" value="C:clathrin-coated vesicle"/>
    <property type="evidence" value="ECO:0007669"/>
    <property type="project" value="UniProtKB-SubCell"/>
</dbReference>
<dbReference type="SMART" id="SM00273">
    <property type="entry name" value="ENTH"/>
    <property type="match status" value="1"/>
</dbReference>
<dbReference type="GO" id="GO:0005905">
    <property type="term" value="C:clathrin-coated pit"/>
    <property type="evidence" value="ECO:0007669"/>
    <property type="project" value="TreeGrafter"/>
</dbReference>
<dbReference type="GO" id="GO:0005546">
    <property type="term" value="F:phosphatidylinositol-4,5-bisphosphate binding"/>
    <property type="evidence" value="ECO:0007669"/>
    <property type="project" value="TreeGrafter"/>
</dbReference>
<protein>
    <recommendedName>
        <fullName evidence="6">ENTH domain-containing protein</fullName>
    </recommendedName>
</protein>
<dbReference type="InterPro" id="IPR011417">
    <property type="entry name" value="ANTH_dom"/>
</dbReference>
<evidence type="ECO:0000313" key="7">
    <source>
        <dbReference type="EMBL" id="KAK4596918.1"/>
    </source>
</evidence>
<dbReference type="Gene3D" id="1.20.58.150">
    <property type="entry name" value="ANTH domain"/>
    <property type="match status" value="1"/>
</dbReference>
<dbReference type="FunFam" id="1.20.58.150:FF:000005">
    <property type="entry name" value="putative clathrin assembly protein At2g25430"/>
    <property type="match status" value="1"/>
</dbReference>
<evidence type="ECO:0000256" key="3">
    <source>
        <dbReference type="ARBA" id="ARBA00023034"/>
    </source>
</evidence>
<evidence type="ECO:0000256" key="5">
    <source>
        <dbReference type="SAM" id="MobiDB-lite"/>
    </source>
</evidence>
<dbReference type="InterPro" id="IPR014712">
    <property type="entry name" value="ANTH_dom_sf"/>
</dbReference>
<reference evidence="7 8" key="1">
    <citation type="journal article" date="2023" name="G3 (Bethesda)">
        <title>A haplotype-resolved chromosome-scale genome for Quercus rubra L. provides insights into the genetics of adaptive traits for red oak species.</title>
        <authorList>
            <person name="Kapoor B."/>
            <person name="Jenkins J."/>
            <person name="Schmutz J."/>
            <person name="Zhebentyayeva T."/>
            <person name="Kuelheim C."/>
            <person name="Coggeshall M."/>
            <person name="Heim C."/>
            <person name="Lasky J.R."/>
            <person name="Leites L."/>
            <person name="Islam-Faridi N."/>
            <person name="Romero-Severson J."/>
            <person name="DeLeo V.L."/>
            <person name="Lucas S.M."/>
            <person name="Lazic D."/>
            <person name="Gailing O."/>
            <person name="Carlson J."/>
            <person name="Staton M."/>
        </authorList>
    </citation>
    <scope>NUCLEOTIDE SEQUENCE [LARGE SCALE GENOMIC DNA]</scope>
    <source>
        <strain evidence="7">Pseudo-F2</strain>
    </source>
</reference>
<dbReference type="SUPFAM" id="SSF48464">
    <property type="entry name" value="ENTH/VHS domain"/>
    <property type="match status" value="1"/>
</dbReference>
<dbReference type="GO" id="GO:0000149">
    <property type="term" value="F:SNARE binding"/>
    <property type="evidence" value="ECO:0007669"/>
    <property type="project" value="TreeGrafter"/>
</dbReference>
<dbReference type="InterPro" id="IPR045192">
    <property type="entry name" value="AP180-like"/>
</dbReference>
<dbReference type="SUPFAM" id="SSF89009">
    <property type="entry name" value="GAT-like domain"/>
    <property type="match status" value="1"/>
</dbReference>
<dbReference type="GO" id="GO:0032050">
    <property type="term" value="F:clathrin heavy chain binding"/>
    <property type="evidence" value="ECO:0007669"/>
    <property type="project" value="TreeGrafter"/>
</dbReference>
<evidence type="ECO:0000313" key="8">
    <source>
        <dbReference type="Proteomes" id="UP001324115"/>
    </source>
</evidence>
<feature type="domain" description="ENTH" evidence="6">
    <location>
        <begin position="24"/>
        <end position="162"/>
    </location>
</feature>
<dbReference type="EMBL" id="JAXUIC010000003">
    <property type="protein sequence ID" value="KAK4596918.1"/>
    <property type="molecule type" value="Genomic_DNA"/>
</dbReference>
<dbReference type="GO" id="GO:0006900">
    <property type="term" value="P:vesicle budding from membrane"/>
    <property type="evidence" value="ECO:0007669"/>
    <property type="project" value="TreeGrafter"/>
</dbReference>